<keyword evidence="7 8" id="KW-0472">Membrane</keyword>
<evidence type="ECO:0000256" key="7">
    <source>
        <dbReference type="ARBA" id="ARBA00023136"/>
    </source>
</evidence>
<gene>
    <name evidence="10" type="primary">rarD</name>
    <name evidence="10" type="ORF">QQX09_05850</name>
</gene>
<dbReference type="Pfam" id="PF00892">
    <property type="entry name" value="EamA"/>
    <property type="match status" value="1"/>
</dbReference>
<feature type="transmembrane region" description="Helical" evidence="8">
    <location>
        <begin position="9"/>
        <end position="27"/>
    </location>
</feature>
<evidence type="ECO:0000256" key="1">
    <source>
        <dbReference type="ARBA" id="ARBA00004651"/>
    </source>
</evidence>
<dbReference type="SUPFAM" id="SSF103481">
    <property type="entry name" value="Multidrug resistance efflux transporter EmrE"/>
    <property type="match status" value="2"/>
</dbReference>
<dbReference type="EMBL" id="JAUHPW010000003">
    <property type="protein sequence ID" value="MDN4475379.1"/>
    <property type="molecule type" value="Genomic_DNA"/>
</dbReference>
<feature type="transmembrane region" description="Helical" evidence="8">
    <location>
        <begin position="104"/>
        <end position="121"/>
    </location>
</feature>
<dbReference type="InterPro" id="IPR037185">
    <property type="entry name" value="EmrE-like"/>
</dbReference>
<comment type="subcellular location">
    <subcellularLocation>
        <location evidence="1">Cell membrane</location>
        <topology evidence="1">Multi-pass membrane protein</topology>
    </subcellularLocation>
</comment>
<keyword evidence="6 8" id="KW-1133">Transmembrane helix</keyword>
<name>A0ABT8G8B0_9MICO</name>
<keyword evidence="4" id="KW-1003">Cell membrane</keyword>
<dbReference type="Proteomes" id="UP001172728">
    <property type="component" value="Unassembled WGS sequence"/>
</dbReference>
<comment type="similarity">
    <text evidence="2">Belongs to the EamA transporter family.</text>
</comment>
<feature type="domain" description="EamA" evidence="9">
    <location>
        <begin position="8"/>
        <end position="143"/>
    </location>
</feature>
<dbReference type="RefSeq" id="WP_301131814.1">
    <property type="nucleotide sequence ID" value="NZ_JAUHPW010000003.1"/>
</dbReference>
<evidence type="ECO:0000313" key="10">
    <source>
        <dbReference type="EMBL" id="MDN4475379.1"/>
    </source>
</evidence>
<feature type="transmembrane region" description="Helical" evidence="8">
    <location>
        <begin position="39"/>
        <end position="60"/>
    </location>
</feature>
<feature type="transmembrane region" description="Helical" evidence="8">
    <location>
        <begin position="221"/>
        <end position="239"/>
    </location>
</feature>
<evidence type="ECO:0000256" key="8">
    <source>
        <dbReference type="SAM" id="Phobius"/>
    </source>
</evidence>
<feature type="transmembrane region" description="Helical" evidence="8">
    <location>
        <begin position="72"/>
        <end position="92"/>
    </location>
</feature>
<keyword evidence="5 8" id="KW-0812">Transmembrane</keyword>
<feature type="transmembrane region" description="Helical" evidence="8">
    <location>
        <begin position="275"/>
        <end position="292"/>
    </location>
</feature>
<evidence type="ECO:0000256" key="4">
    <source>
        <dbReference type="ARBA" id="ARBA00022475"/>
    </source>
</evidence>
<organism evidence="10 11">
    <name type="scientific">Demequina litoralis</name>
    <dbReference type="NCBI Taxonomy" id="3051660"/>
    <lineage>
        <taxon>Bacteria</taxon>
        <taxon>Bacillati</taxon>
        <taxon>Actinomycetota</taxon>
        <taxon>Actinomycetes</taxon>
        <taxon>Micrococcales</taxon>
        <taxon>Demequinaceae</taxon>
        <taxon>Demequina</taxon>
    </lineage>
</organism>
<dbReference type="NCBIfam" id="TIGR00688">
    <property type="entry name" value="rarD"/>
    <property type="match status" value="1"/>
</dbReference>
<keyword evidence="11" id="KW-1185">Reference proteome</keyword>
<comment type="caution">
    <text evidence="10">The sequence shown here is derived from an EMBL/GenBank/DDBJ whole genome shotgun (WGS) entry which is preliminary data.</text>
</comment>
<evidence type="ECO:0000256" key="5">
    <source>
        <dbReference type="ARBA" id="ARBA00022692"/>
    </source>
</evidence>
<evidence type="ECO:0000259" key="9">
    <source>
        <dbReference type="Pfam" id="PF00892"/>
    </source>
</evidence>
<reference evidence="10" key="1">
    <citation type="submission" date="2023-06" db="EMBL/GenBank/DDBJ databases">
        <title>Sysu t00192.</title>
        <authorList>
            <person name="Gao L."/>
            <person name="Fang B.-Z."/>
            <person name="Li W.-J."/>
        </authorList>
    </citation>
    <scope>NUCLEOTIDE SEQUENCE</scope>
    <source>
        <strain evidence="10">SYSU T00192</strain>
    </source>
</reference>
<evidence type="ECO:0000313" key="11">
    <source>
        <dbReference type="Proteomes" id="UP001172728"/>
    </source>
</evidence>
<evidence type="ECO:0000256" key="6">
    <source>
        <dbReference type="ARBA" id="ARBA00022989"/>
    </source>
</evidence>
<feature type="transmembrane region" description="Helical" evidence="8">
    <location>
        <begin position="187"/>
        <end position="209"/>
    </location>
</feature>
<feature type="transmembrane region" description="Helical" evidence="8">
    <location>
        <begin position="251"/>
        <end position="269"/>
    </location>
</feature>
<sequence length="316" mass="33674">MTPSLDRRGLAYGASAYFIWGLFPLFMAALEPAGALEIVAWRSISSLAVCLAIVPFVRGWARIVAVVRDRTVMARLAVASFVIALNWGVMVYAVVTDRVASTSLGYYINPLITVTLGVVLLGERLRRLQLVAIGVAAVAVVVLAVEMGGLPWISLVLALSFATYSFIKKDVGHKVDALTGLTVETAVQLPVAIGVLAWVGIAGQATLFARGAEGLGGWHDALMLTTGTWTAGALLIFAAGARRLPLNISGLLQYIAPTMTFALAVWHFHEPMPPARWAGFALVWVALVLITVDSWRARSRVKDPEAAVSGGVTEPV</sequence>
<protein>
    <submittedName>
        <fullName evidence="10">EamA family transporter RarD</fullName>
    </submittedName>
</protein>
<dbReference type="PANTHER" id="PTHR22911">
    <property type="entry name" value="ACYL-MALONYL CONDENSING ENZYME-RELATED"/>
    <property type="match status" value="1"/>
</dbReference>
<dbReference type="InterPro" id="IPR004626">
    <property type="entry name" value="RarD"/>
</dbReference>
<accession>A0ABT8G8B0</accession>
<evidence type="ECO:0000256" key="2">
    <source>
        <dbReference type="ARBA" id="ARBA00007362"/>
    </source>
</evidence>
<feature type="transmembrane region" description="Helical" evidence="8">
    <location>
        <begin position="128"/>
        <end position="145"/>
    </location>
</feature>
<proteinExistence type="inferred from homology"/>
<feature type="transmembrane region" description="Helical" evidence="8">
    <location>
        <begin position="151"/>
        <end position="167"/>
    </location>
</feature>
<dbReference type="InterPro" id="IPR000620">
    <property type="entry name" value="EamA_dom"/>
</dbReference>
<keyword evidence="3" id="KW-0813">Transport</keyword>
<dbReference type="PANTHER" id="PTHR22911:SF137">
    <property type="entry name" value="SOLUTE CARRIER FAMILY 35 MEMBER G2-RELATED"/>
    <property type="match status" value="1"/>
</dbReference>
<evidence type="ECO:0000256" key="3">
    <source>
        <dbReference type="ARBA" id="ARBA00022448"/>
    </source>
</evidence>